<accession>A0A6G0U3G8</accession>
<protein>
    <submittedName>
        <fullName evidence="2">Uncharacterized protein</fullName>
    </submittedName>
</protein>
<feature type="transmembrane region" description="Helical" evidence="1">
    <location>
        <begin position="91"/>
        <end position="114"/>
    </location>
</feature>
<comment type="caution">
    <text evidence="2">The sequence shown here is derived from an EMBL/GenBank/DDBJ whole genome shotgun (WGS) entry which is preliminary data.</text>
</comment>
<dbReference type="EMBL" id="VYZN01000008">
    <property type="protein sequence ID" value="KAE9543624.1"/>
    <property type="molecule type" value="Genomic_DNA"/>
</dbReference>
<dbReference type="Proteomes" id="UP000475862">
    <property type="component" value="Unassembled WGS sequence"/>
</dbReference>
<reference evidence="2 3" key="1">
    <citation type="submission" date="2019-08" db="EMBL/GenBank/DDBJ databases">
        <title>The genome of the soybean aphid Biotype 1, its phylome, world population structure and adaptation to the North American continent.</title>
        <authorList>
            <person name="Giordano R."/>
            <person name="Donthu R.K."/>
            <person name="Hernandez A.G."/>
            <person name="Wright C.L."/>
            <person name="Zimin A.V."/>
        </authorList>
    </citation>
    <scope>NUCLEOTIDE SEQUENCE [LARGE SCALE GENOMIC DNA]</scope>
    <source>
        <tissue evidence="2">Whole aphids</tissue>
    </source>
</reference>
<organism evidence="2 3">
    <name type="scientific">Aphis glycines</name>
    <name type="common">Soybean aphid</name>
    <dbReference type="NCBI Taxonomy" id="307491"/>
    <lineage>
        <taxon>Eukaryota</taxon>
        <taxon>Metazoa</taxon>
        <taxon>Ecdysozoa</taxon>
        <taxon>Arthropoda</taxon>
        <taxon>Hexapoda</taxon>
        <taxon>Insecta</taxon>
        <taxon>Pterygota</taxon>
        <taxon>Neoptera</taxon>
        <taxon>Paraneoptera</taxon>
        <taxon>Hemiptera</taxon>
        <taxon>Sternorrhyncha</taxon>
        <taxon>Aphidomorpha</taxon>
        <taxon>Aphidoidea</taxon>
        <taxon>Aphididae</taxon>
        <taxon>Aphidini</taxon>
        <taxon>Aphis</taxon>
        <taxon>Aphis</taxon>
    </lineage>
</organism>
<evidence type="ECO:0000313" key="3">
    <source>
        <dbReference type="Proteomes" id="UP000475862"/>
    </source>
</evidence>
<keyword evidence="3" id="KW-1185">Reference proteome</keyword>
<keyword evidence="1" id="KW-1133">Transmembrane helix</keyword>
<feature type="transmembrane region" description="Helical" evidence="1">
    <location>
        <begin position="43"/>
        <end position="70"/>
    </location>
</feature>
<proteinExistence type="predicted"/>
<name>A0A6G0U3G8_APHGL</name>
<keyword evidence="1" id="KW-0472">Membrane</keyword>
<evidence type="ECO:0000256" key="1">
    <source>
        <dbReference type="SAM" id="Phobius"/>
    </source>
</evidence>
<feature type="transmembrane region" description="Helical" evidence="1">
    <location>
        <begin position="134"/>
        <end position="150"/>
    </location>
</feature>
<keyword evidence="1" id="KW-0812">Transmembrane</keyword>
<dbReference type="AlphaFoldDB" id="A0A6G0U3G8"/>
<sequence length="173" mass="19946">MIYTHHLINLKQKKPSGPAFSMFLVGFLIDLWYHIIPCVTPDMFLLYALVVYSAELQCFFHGFIVKNIFLTSVNNSNYAKLNRNFVTTKKFYCVFLVTTATVLIPSGSIFLAILRLSLVDGSVLAVTTAKIIEFEYILLILLAHVLCHYCDQLNNLFYFQFPNAHRQNFETRC</sequence>
<evidence type="ECO:0000313" key="2">
    <source>
        <dbReference type="EMBL" id="KAE9543624.1"/>
    </source>
</evidence>
<feature type="transmembrane region" description="Helical" evidence="1">
    <location>
        <begin position="20"/>
        <end position="37"/>
    </location>
</feature>
<gene>
    <name evidence="2" type="ORF">AGLY_002424</name>
</gene>